<dbReference type="KEGG" id="tva:5467959"/>
<gene>
    <name evidence="1" type="ORF">TVAG_378830</name>
</gene>
<evidence type="ECO:0000313" key="1">
    <source>
        <dbReference type="EMBL" id="EAY22404.1"/>
    </source>
</evidence>
<dbReference type="RefSeq" id="XP_001583390.1">
    <property type="nucleotide sequence ID" value="XM_001583340.1"/>
</dbReference>
<dbReference type="Proteomes" id="UP000001542">
    <property type="component" value="Unassembled WGS sequence"/>
</dbReference>
<keyword evidence="2" id="KW-1185">Reference proteome</keyword>
<dbReference type="EMBL" id="DS113184">
    <property type="protein sequence ID" value="EAY22404.1"/>
    <property type="molecule type" value="Genomic_DNA"/>
</dbReference>
<reference evidence="1" key="1">
    <citation type="submission" date="2006-10" db="EMBL/GenBank/DDBJ databases">
        <authorList>
            <person name="Amadeo P."/>
            <person name="Zhao Q."/>
            <person name="Wortman J."/>
            <person name="Fraser-Liggett C."/>
            <person name="Carlton J."/>
        </authorList>
    </citation>
    <scope>NUCLEOTIDE SEQUENCE</scope>
    <source>
        <strain evidence="1">G3</strain>
    </source>
</reference>
<dbReference type="InParanoid" id="A2DB74"/>
<accession>A2DB74</accession>
<organism evidence="1 2">
    <name type="scientific">Trichomonas vaginalis (strain ATCC PRA-98 / G3)</name>
    <dbReference type="NCBI Taxonomy" id="412133"/>
    <lineage>
        <taxon>Eukaryota</taxon>
        <taxon>Metamonada</taxon>
        <taxon>Parabasalia</taxon>
        <taxon>Trichomonadida</taxon>
        <taxon>Trichomonadidae</taxon>
        <taxon>Trichomonas</taxon>
    </lineage>
</organism>
<name>A2DB74_TRIV3</name>
<reference evidence="1" key="2">
    <citation type="journal article" date="2007" name="Science">
        <title>Draft genome sequence of the sexually transmitted pathogen Trichomonas vaginalis.</title>
        <authorList>
            <person name="Carlton J.M."/>
            <person name="Hirt R.P."/>
            <person name="Silva J.C."/>
            <person name="Delcher A.L."/>
            <person name="Schatz M."/>
            <person name="Zhao Q."/>
            <person name="Wortman J.R."/>
            <person name="Bidwell S.L."/>
            <person name="Alsmark U.C.M."/>
            <person name="Besteiro S."/>
            <person name="Sicheritz-Ponten T."/>
            <person name="Noel C.J."/>
            <person name="Dacks J.B."/>
            <person name="Foster P.G."/>
            <person name="Simillion C."/>
            <person name="Van de Peer Y."/>
            <person name="Miranda-Saavedra D."/>
            <person name="Barton G.J."/>
            <person name="Westrop G.D."/>
            <person name="Mueller S."/>
            <person name="Dessi D."/>
            <person name="Fiori P.L."/>
            <person name="Ren Q."/>
            <person name="Paulsen I."/>
            <person name="Zhang H."/>
            <person name="Bastida-Corcuera F.D."/>
            <person name="Simoes-Barbosa A."/>
            <person name="Brown M.T."/>
            <person name="Hayes R.D."/>
            <person name="Mukherjee M."/>
            <person name="Okumura C.Y."/>
            <person name="Schneider R."/>
            <person name="Smith A.J."/>
            <person name="Vanacova S."/>
            <person name="Villalvazo M."/>
            <person name="Haas B.J."/>
            <person name="Pertea M."/>
            <person name="Feldblyum T.V."/>
            <person name="Utterback T.R."/>
            <person name="Shu C.L."/>
            <person name="Osoegawa K."/>
            <person name="de Jong P.J."/>
            <person name="Hrdy I."/>
            <person name="Horvathova L."/>
            <person name="Zubacova Z."/>
            <person name="Dolezal P."/>
            <person name="Malik S.B."/>
            <person name="Logsdon J.M. Jr."/>
            <person name="Henze K."/>
            <person name="Gupta A."/>
            <person name="Wang C.C."/>
            <person name="Dunne R.L."/>
            <person name="Upcroft J.A."/>
            <person name="Upcroft P."/>
            <person name="White O."/>
            <person name="Salzberg S.L."/>
            <person name="Tang P."/>
            <person name="Chiu C.-H."/>
            <person name="Lee Y.-S."/>
            <person name="Embley T.M."/>
            <person name="Coombs G.H."/>
            <person name="Mottram J.C."/>
            <person name="Tachezy J."/>
            <person name="Fraser-Liggett C.M."/>
            <person name="Johnson P.J."/>
        </authorList>
    </citation>
    <scope>NUCLEOTIDE SEQUENCE [LARGE SCALE GENOMIC DNA]</scope>
    <source>
        <strain evidence="1">G3</strain>
    </source>
</reference>
<dbReference type="VEuPathDB" id="TrichDB:TVAGG3_0509140"/>
<protein>
    <submittedName>
        <fullName evidence="1">Uncharacterized protein</fullName>
    </submittedName>
</protein>
<proteinExistence type="predicted"/>
<dbReference type="VEuPathDB" id="TrichDB:TVAG_378830"/>
<sequence length="989" mass="114989">MTSLLDDLEELCRKISKLVYNREDTSSEEISLQLLLSAIIFDENTKFKVEEFPENLINMISSIIKSKNSGERIRRCLILILYKVYIETPDNDVAKQIFSILIDSFKISYERDAIRMSLISISKKYKDNDLYFSRFLEMVYHITNISDRNFKKIYPATNNELVLVHIDFEGGFKTININPNWGNKALTEFIASIYGVEAKNLEINLNSPDGKITDKQVITVRFKSNNAEKMRKIPIICQYRGIKKIISATSSTSIKTLINIINYSFPSPITTPCTYRVIGNNPFEITTKKTVCDLSLQKGDIIQVVDILEIQNNDEIYHSFFKLLFEAKEKEATFKKSAAIASKLLSCLQPGKIMNDEFKDVQYLISTFPSRNCTEQRYYLAIMVNVMNQDPDFCIEFCEKHGIEMLINVFLSKKLHCKELLDIVNMFYEKPYNIREFLFEIFKMKNFDFAKMMISRFGDECVCLPDEKSLMMLIKSYSPDEKTQFLNSFSEFSLQMDYFGSVMKSNGQNPAVSPFSKEIAFNEFNRLKITEDFEKYLANVTKNNSFRQFLDLIQNPGAKDKIIKNLDILILPMYLMNNPDAVKASNDVLIQLLRETTIFPVIFQKIQTFISRSTRSPNCKLRNDKCTSQSDYFLIPLLKILGDFNKKNFISDKGQCASLIDCLALYLSKHKEFDENALEIAKIIIEFPIKCVFPENFVEEEDDDDSYSYFSNSSDDDDEKDPKYNSFDLAMLPYLTPLDNYAKLVNIIRQKAKSDKEYSVYFNLISIRCIILQMLHRNPNDECINTVSSISVQDFNKILTIFKKKYGTKGDREEVLTECSYFISQCENKEHIPLIAIKLLLIYEKGDEMDQKYVDLLRNVFICCSGKALDFRIDMLPTFFQNVSKTKDLEDLMVKILPYMKPWDGFQTAYLRKNGEKVLNHIHQIIMSQDEVYKRYYAHYGISLDKIAKNSRNKEQIKPKIREIKDIISNSSTSSLLRFFKDVFETLNI</sequence>
<evidence type="ECO:0000313" key="2">
    <source>
        <dbReference type="Proteomes" id="UP000001542"/>
    </source>
</evidence>
<dbReference type="AlphaFoldDB" id="A2DB74"/>